<dbReference type="GO" id="GO:0022857">
    <property type="term" value="F:transmembrane transporter activity"/>
    <property type="evidence" value="ECO:0007669"/>
    <property type="project" value="InterPro"/>
</dbReference>
<keyword evidence="2 5" id="KW-0812">Transmembrane</keyword>
<dbReference type="RefSeq" id="XP_026485047.2">
    <property type="nucleotide sequence ID" value="XM_026629262.2"/>
</dbReference>
<comment type="subcellular location">
    <subcellularLocation>
        <location evidence="1">Membrane</location>
        <topology evidence="1">Multi-pass membrane protein</topology>
    </subcellularLocation>
</comment>
<evidence type="ECO:0000256" key="4">
    <source>
        <dbReference type="ARBA" id="ARBA00023136"/>
    </source>
</evidence>
<organism evidence="7 8">
    <name type="scientific">Vanessa tameamea</name>
    <name type="common">Kamehameha butterfly</name>
    <dbReference type="NCBI Taxonomy" id="334116"/>
    <lineage>
        <taxon>Eukaryota</taxon>
        <taxon>Metazoa</taxon>
        <taxon>Ecdysozoa</taxon>
        <taxon>Arthropoda</taxon>
        <taxon>Hexapoda</taxon>
        <taxon>Insecta</taxon>
        <taxon>Pterygota</taxon>
        <taxon>Neoptera</taxon>
        <taxon>Endopterygota</taxon>
        <taxon>Lepidoptera</taxon>
        <taxon>Glossata</taxon>
        <taxon>Ditrysia</taxon>
        <taxon>Papilionoidea</taxon>
        <taxon>Nymphalidae</taxon>
        <taxon>Nymphalinae</taxon>
        <taxon>Vanessa</taxon>
    </lineage>
</organism>
<protein>
    <submittedName>
        <fullName evidence="8">Carcinine transporter-like</fullName>
    </submittedName>
</protein>
<evidence type="ECO:0000256" key="1">
    <source>
        <dbReference type="ARBA" id="ARBA00004141"/>
    </source>
</evidence>
<feature type="transmembrane region" description="Helical" evidence="5">
    <location>
        <begin position="473"/>
        <end position="494"/>
    </location>
</feature>
<evidence type="ECO:0000256" key="3">
    <source>
        <dbReference type="ARBA" id="ARBA00022989"/>
    </source>
</evidence>
<dbReference type="InterPro" id="IPR020846">
    <property type="entry name" value="MFS_dom"/>
</dbReference>
<dbReference type="InterPro" id="IPR005829">
    <property type="entry name" value="Sugar_transporter_CS"/>
</dbReference>
<dbReference type="SUPFAM" id="SSF103473">
    <property type="entry name" value="MFS general substrate transporter"/>
    <property type="match status" value="1"/>
</dbReference>
<dbReference type="GeneID" id="113392718"/>
<keyword evidence="4 5" id="KW-0472">Membrane</keyword>
<gene>
    <name evidence="8" type="primary">LOC113392718</name>
</gene>
<dbReference type="Gene3D" id="1.20.1250.20">
    <property type="entry name" value="MFS general substrate transporter like domains"/>
    <property type="match status" value="1"/>
</dbReference>
<feature type="transmembrane region" description="Helical" evidence="5">
    <location>
        <begin position="40"/>
        <end position="62"/>
    </location>
</feature>
<feature type="transmembrane region" description="Helical" evidence="5">
    <location>
        <begin position="158"/>
        <end position="177"/>
    </location>
</feature>
<dbReference type="InterPro" id="IPR005828">
    <property type="entry name" value="MFS_sugar_transport-like"/>
</dbReference>
<sequence>MGYLMEREIGQGTEDAEDDIGSALETVIKHVGEIGLYQRLLFVIMMPFGLVWSFSYFGQMFITATPQEHWCRVPELDGLSVYLRRSLSIPKLSDTEYDHCFMFDANWTQVLETMLAPDAETPTIPCTNGWEFLFDDIPYSTIVNEREWVCDKSSLVPWSQTISFFGSVVGGILCGTLADKYGRLPVLILANFLAFTGNVATVFTHDFWDFAICRFIVGMSCDSCFLMIYILVLEYVGTKYRSIVANASIAMYFGGGCLLLPWLSLWISDWKFLSVAMSVPSVFVLATPFVVPESTRWLISKGKTDEAVKVLRKFERINKSKIPDDVLENFNMVANKTKEKSQSVLMIFKTPSLRGMVVALIVAFMGVALMFDNVIRLSENLGLDFFLTFTVTSATEIPSIIILVLLLDRMGRRFFVTAPMMIGGVLCLAAAFVPRGAASVALAVSARFFNNMSYGTVIQWTPELLPTPVRASGASFVHISAFAAVMISPFIIYSDRVWEGLSLIIVGVIGIVASCVALLVPETKGRRMPQTLDDWETLASNTCFSKKRDAGDKTRCR</sequence>
<dbReference type="GO" id="GO:0016020">
    <property type="term" value="C:membrane"/>
    <property type="evidence" value="ECO:0007669"/>
    <property type="project" value="UniProtKB-SubCell"/>
</dbReference>
<keyword evidence="7" id="KW-1185">Reference proteome</keyword>
<feature type="transmembrane region" description="Helical" evidence="5">
    <location>
        <begin position="215"/>
        <end position="236"/>
    </location>
</feature>
<evidence type="ECO:0000313" key="8">
    <source>
        <dbReference type="RefSeq" id="XP_026485047.2"/>
    </source>
</evidence>
<feature type="transmembrane region" description="Helical" evidence="5">
    <location>
        <begin position="353"/>
        <end position="371"/>
    </location>
</feature>
<feature type="transmembrane region" description="Helical" evidence="5">
    <location>
        <begin position="184"/>
        <end position="203"/>
    </location>
</feature>
<feature type="transmembrane region" description="Helical" evidence="5">
    <location>
        <begin position="243"/>
        <end position="264"/>
    </location>
</feature>
<dbReference type="AlphaFoldDB" id="A0A8B8HJS6"/>
<dbReference type="OMA" id="CRFIVGM"/>
<feature type="domain" description="Major facilitator superfamily (MFS) profile" evidence="6">
    <location>
        <begin position="106"/>
        <end position="524"/>
    </location>
</feature>
<dbReference type="Pfam" id="PF00083">
    <property type="entry name" value="Sugar_tr"/>
    <property type="match status" value="1"/>
</dbReference>
<evidence type="ECO:0000256" key="5">
    <source>
        <dbReference type="SAM" id="Phobius"/>
    </source>
</evidence>
<feature type="transmembrane region" description="Helical" evidence="5">
    <location>
        <begin position="439"/>
        <end position="461"/>
    </location>
</feature>
<proteinExistence type="predicted"/>
<dbReference type="OrthoDB" id="6884957at2759"/>
<evidence type="ECO:0000256" key="2">
    <source>
        <dbReference type="ARBA" id="ARBA00022692"/>
    </source>
</evidence>
<feature type="transmembrane region" description="Helical" evidence="5">
    <location>
        <begin position="500"/>
        <end position="520"/>
    </location>
</feature>
<keyword evidence="3 5" id="KW-1133">Transmembrane helix</keyword>
<evidence type="ECO:0000259" key="6">
    <source>
        <dbReference type="PROSITE" id="PS50850"/>
    </source>
</evidence>
<name>A0A8B8HJS6_VANTA</name>
<accession>A0A8B8HJS6</accession>
<feature type="transmembrane region" description="Helical" evidence="5">
    <location>
        <begin position="270"/>
        <end position="291"/>
    </location>
</feature>
<dbReference type="PROSITE" id="PS00216">
    <property type="entry name" value="SUGAR_TRANSPORT_1"/>
    <property type="match status" value="1"/>
</dbReference>
<dbReference type="Proteomes" id="UP001652626">
    <property type="component" value="Chromosome 5"/>
</dbReference>
<dbReference type="PROSITE" id="PS50850">
    <property type="entry name" value="MFS"/>
    <property type="match status" value="1"/>
</dbReference>
<dbReference type="InterPro" id="IPR036259">
    <property type="entry name" value="MFS_trans_sf"/>
</dbReference>
<feature type="transmembrane region" description="Helical" evidence="5">
    <location>
        <begin position="383"/>
        <end position="407"/>
    </location>
</feature>
<feature type="transmembrane region" description="Helical" evidence="5">
    <location>
        <begin position="414"/>
        <end position="433"/>
    </location>
</feature>
<dbReference type="PANTHER" id="PTHR24064">
    <property type="entry name" value="SOLUTE CARRIER FAMILY 22 MEMBER"/>
    <property type="match status" value="1"/>
</dbReference>
<reference evidence="8" key="1">
    <citation type="submission" date="2025-08" db="UniProtKB">
        <authorList>
            <consortium name="RefSeq"/>
        </authorList>
    </citation>
    <scope>IDENTIFICATION</scope>
    <source>
        <tissue evidence="8">Whole body</tissue>
    </source>
</reference>
<evidence type="ECO:0000313" key="7">
    <source>
        <dbReference type="Proteomes" id="UP001652626"/>
    </source>
</evidence>